<dbReference type="Gene3D" id="3.30.450.40">
    <property type="match status" value="1"/>
</dbReference>
<organism evidence="2 3">
    <name type="scientific">Shinella granuli</name>
    <dbReference type="NCBI Taxonomy" id="323621"/>
    <lineage>
        <taxon>Bacteria</taxon>
        <taxon>Pseudomonadati</taxon>
        <taxon>Pseudomonadota</taxon>
        <taxon>Alphaproteobacteria</taxon>
        <taxon>Hyphomicrobiales</taxon>
        <taxon>Rhizobiaceae</taxon>
        <taxon>Shinella</taxon>
    </lineage>
</organism>
<keyword evidence="3" id="KW-1185">Reference proteome</keyword>
<dbReference type="SUPFAM" id="SSF55781">
    <property type="entry name" value="GAF domain-like"/>
    <property type="match status" value="1"/>
</dbReference>
<dbReference type="Proteomes" id="UP000295351">
    <property type="component" value="Unassembled WGS sequence"/>
</dbReference>
<evidence type="ECO:0000259" key="1">
    <source>
        <dbReference type="SMART" id="SM00065"/>
    </source>
</evidence>
<feature type="domain" description="GAF" evidence="1">
    <location>
        <begin position="104"/>
        <end position="246"/>
    </location>
</feature>
<evidence type="ECO:0000313" key="3">
    <source>
        <dbReference type="Proteomes" id="UP000295351"/>
    </source>
</evidence>
<proteinExistence type="predicted"/>
<dbReference type="AlphaFoldDB" id="A0A4V2RIP2"/>
<evidence type="ECO:0000313" key="2">
    <source>
        <dbReference type="EMBL" id="TCN45050.1"/>
    </source>
</evidence>
<dbReference type="PANTHER" id="PTHR43102">
    <property type="entry name" value="SLR1143 PROTEIN"/>
    <property type="match status" value="1"/>
</dbReference>
<dbReference type="EMBL" id="SLVX01000008">
    <property type="protein sequence ID" value="TCN45050.1"/>
    <property type="molecule type" value="Genomic_DNA"/>
</dbReference>
<dbReference type="PANTHER" id="PTHR43102:SF2">
    <property type="entry name" value="GAF DOMAIN-CONTAINING PROTEIN"/>
    <property type="match status" value="1"/>
</dbReference>
<accession>A0A4V2RIP2</accession>
<dbReference type="InterPro" id="IPR003018">
    <property type="entry name" value="GAF"/>
</dbReference>
<sequence>MLVVVENADEGERKRLVAALSNDVRFNRTLIISLKAAGAAGPVALAPRHAQFRMAADVAATSAAIVDYLSAHEQDESEPAAFPKPWSERARLEAVRQSGLVGSPPDAGFDRLVRLAAHATRAPIAMFTLITQAEQWFKSRVGFEGSDTPRDWAFCNETLVANELTVIEDLTKANKFAQNPTLAEPYGFRFYAGAPVRDPLGFALGSICVIDVVPRTLGKEDREALITIAEAASQRIHLMVLEREAAGFRA</sequence>
<dbReference type="InterPro" id="IPR029016">
    <property type="entry name" value="GAF-like_dom_sf"/>
</dbReference>
<name>A0A4V2RIP2_SHIGR</name>
<dbReference type="Pfam" id="PF01590">
    <property type="entry name" value="GAF"/>
    <property type="match status" value="1"/>
</dbReference>
<comment type="caution">
    <text evidence="2">The sequence shown here is derived from an EMBL/GenBank/DDBJ whole genome shotgun (WGS) entry which is preliminary data.</text>
</comment>
<dbReference type="SMART" id="SM00065">
    <property type="entry name" value="GAF"/>
    <property type="match status" value="1"/>
</dbReference>
<protein>
    <submittedName>
        <fullName evidence="2">GAF domain-containing protein</fullName>
    </submittedName>
</protein>
<gene>
    <name evidence="2" type="ORF">EV665_108190</name>
</gene>
<reference evidence="2 3" key="1">
    <citation type="submission" date="2019-03" db="EMBL/GenBank/DDBJ databases">
        <title>Genomic Encyclopedia of Type Strains, Phase IV (KMG-IV): sequencing the most valuable type-strain genomes for metagenomic binning, comparative biology and taxonomic classification.</title>
        <authorList>
            <person name="Goeker M."/>
        </authorList>
    </citation>
    <scope>NUCLEOTIDE SEQUENCE [LARGE SCALE GENOMIC DNA]</scope>
    <source>
        <strain evidence="2 3">DSM 18401</strain>
    </source>
</reference>